<sequence>MQYRCKQAREQVGGQDCQTIGGKRIDDAVVQAFLEATAPAGVEAVSRMQEQLRAESESLEHHWKLQVEKVEYEANRAERQFHVVEPDNRLVGRELERRWNEQLKKLEAVRQKAEAQRQQIRWLSEDEMARAAHLARNLEEVWHSETTTNRDRKRLLRCLVDEVQLTTEDIRYVVRIVWKGGALTELEVPRRGAGTGHKTSEDDIELVR</sequence>
<comment type="caution">
    <text evidence="2">The sequence shown here is derived from an EMBL/GenBank/DDBJ whole genome shotgun (WGS) entry which is preliminary data.</text>
</comment>
<name>X0V7R5_9ZZZZ</name>
<evidence type="ECO:0000256" key="1">
    <source>
        <dbReference type="SAM" id="Coils"/>
    </source>
</evidence>
<gene>
    <name evidence="2" type="ORF">S01H1_44441</name>
</gene>
<reference evidence="2" key="1">
    <citation type="journal article" date="2014" name="Front. Microbiol.">
        <title>High frequency of phylogenetically diverse reductive dehalogenase-homologous genes in deep subseafloor sedimentary metagenomes.</title>
        <authorList>
            <person name="Kawai M."/>
            <person name="Futagami T."/>
            <person name="Toyoda A."/>
            <person name="Takaki Y."/>
            <person name="Nishi S."/>
            <person name="Hori S."/>
            <person name="Arai W."/>
            <person name="Tsubouchi T."/>
            <person name="Morono Y."/>
            <person name="Uchiyama I."/>
            <person name="Ito T."/>
            <person name="Fujiyama A."/>
            <person name="Inagaki F."/>
            <person name="Takami H."/>
        </authorList>
    </citation>
    <scope>NUCLEOTIDE SEQUENCE</scope>
    <source>
        <strain evidence="2">Expedition CK06-06</strain>
    </source>
</reference>
<protein>
    <recommendedName>
        <fullName evidence="3">Recombinase zinc beta ribbon domain-containing protein</fullName>
    </recommendedName>
</protein>
<keyword evidence="1" id="KW-0175">Coiled coil</keyword>
<accession>X0V7R5</accession>
<dbReference type="AlphaFoldDB" id="X0V7R5"/>
<proteinExistence type="predicted"/>
<evidence type="ECO:0008006" key="3">
    <source>
        <dbReference type="Google" id="ProtNLM"/>
    </source>
</evidence>
<dbReference type="EMBL" id="BARS01028349">
    <property type="protein sequence ID" value="GAG07407.1"/>
    <property type="molecule type" value="Genomic_DNA"/>
</dbReference>
<feature type="non-terminal residue" evidence="2">
    <location>
        <position position="208"/>
    </location>
</feature>
<evidence type="ECO:0000313" key="2">
    <source>
        <dbReference type="EMBL" id="GAG07407.1"/>
    </source>
</evidence>
<organism evidence="2">
    <name type="scientific">marine sediment metagenome</name>
    <dbReference type="NCBI Taxonomy" id="412755"/>
    <lineage>
        <taxon>unclassified sequences</taxon>
        <taxon>metagenomes</taxon>
        <taxon>ecological metagenomes</taxon>
    </lineage>
</organism>
<feature type="coiled-coil region" evidence="1">
    <location>
        <begin position="96"/>
        <end position="126"/>
    </location>
</feature>